<dbReference type="PANTHER" id="PTHR34219:SF9">
    <property type="entry name" value="IRON-REGULATED INNER MEMBRANE PROTEIN"/>
    <property type="match status" value="1"/>
</dbReference>
<feature type="transmembrane region" description="Helical" evidence="1">
    <location>
        <begin position="397"/>
        <end position="420"/>
    </location>
</feature>
<feature type="transmembrane region" description="Helical" evidence="1">
    <location>
        <begin position="498"/>
        <end position="516"/>
    </location>
</feature>
<evidence type="ECO:0000313" key="3">
    <source>
        <dbReference type="Proteomes" id="UP000269001"/>
    </source>
</evidence>
<keyword evidence="1" id="KW-1133">Transmembrane helix</keyword>
<dbReference type="Pfam" id="PF03929">
    <property type="entry name" value="PepSY_TM"/>
    <property type="match status" value="1"/>
</dbReference>
<dbReference type="EMBL" id="RAXU01000030">
    <property type="protein sequence ID" value="RKG30591.1"/>
    <property type="molecule type" value="Genomic_DNA"/>
</dbReference>
<feature type="transmembrane region" description="Helical" evidence="1">
    <location>
        <begin position="16"/>
        <end position="38"/>
    </location>
</feature>
<feature type="transmembrane region" description="Helical" evidence="1">
    <location>
        <begin position="355"/>
        <end position="376"/>
    </location>
</feature>
<feature type="transmembrane region" description="Helical" evidence="1">
    <location>
        <begin position="155"/>
        <end position="181"/>
    </location>
</feature>
<gene>
    <name evidence="2" type="ORF">D7V21_15680</name>
</gene>
<keyword evidence="1" id="KW-0812">Transmembrane</keyword>
<protein>
    <submittedName>
        <fullName evidence="2">PepSY domain-containing protein</fullName>
    </submittedName>
</protein>
<dbReference type="RefSeq" id="WP_120371359.1">
    <property type="nucleotide sequence ID" value="NZ_RAXU01000030.1"/>
</dbReference>
<feature type="transmembrane region" description="Helical" evidence="1">
    <location>
        <begin position="202"/>
        <end position="224"/>
    </location>
</feature>
<organism evidence="2 3">
    <name type="scientific">Acinetobacter guerrae</name>
    <dbReference type="NCBI Taxonomy" id="1843371"/>
    <lineage>
        <taxon>Bacteria</taxon>
        <taxon>Pseudomonadati</taxon>
        <taxon>Pseudomonadota</taxon>
        <taxon>Gammaproteobacteria</taxon>
        <taxon>Moraxellales</taxon>
        <taxon>Moraxellaceae</taxon>
        <taxon>Acinetobacter</taxon>
    </lineage>
</organism>
<comment type="caution">
    <text evidence="2">The sequence shown here is derived from an EMBL/GenBank/DDBJ whole genome shotgun (WGS) entry which is preliminary data.</text>
</comment>
<proteinExistence type="predicted"/>
<sequence length="539" mass="60885">MKVRSDVMKIMKNMHTWVGISAGILLFICFFAGGLSMFQHHLTRWATPHQQILTQIEPHQYQDLITKVQAEFPVTQKSFTLNLSSNEFHYAPISWNETNRAEGFNASQTAWIASLDQHGQLIAKKENLSKAGWLIEQLHETAGIPGLIGHHGVGVYVMGIVSILYFLALLSGLIILLPTLVKDYFVIRPGKNKKRFWLDTHNVVGITSLPFHILISVTVIVFAFHDLFYDSIGHLALKGQPVFNPPAREVIQPTRQNINLEEILYKVKQVAPEYDVKYIQFNNLNNPQKATARIALYSPNQLLRGANNDFMSMNPYAVDHFNSSGINTQTNAGNKLINAMFSLHFGSYGGDTVRWIYFILGIGGAFLFYSGNILWVETRARKQKRPQDPIPVQRKDVVFLANLTIGTCLGCILAIMGTLLASRWLYSIIQIESINHLFMYSYYTIFIAIILLTFYLGYAKALPKLLLSISLILFLIPLSSLCAYVLPQTGLWFHSGEILIIDVLAVIFGIAFLRFYQQAKDRTRIAPQGSLWAISQSLK</sequence>
<feature type="transmembrane region" description="Helical" evidence="1">
    <location>
        <begin position="440"/>
        <end position="458"/>
    </location>
</feature>
<dbReference type="AlphaFoldDB" id="A0A3A8EP08"/>
<evidence type="ECO:0000256" key="1">
    <source>
        <dbReference type="SAM" id="Phobius"/>
    </source>
</evidence>
<keyword evidence="3" id="KW-1185">Reference proteome</keyword>
<dbReference type="InterPro" id="IPR005625">
    <property type="entry name" value="PepSY-ass_TM"/>
</dbReference>
<accession>A0A3A8EP08</accession>
<dbReference type="PANTHER" id="PTHR34219">
    <property type="entry name" value="IRON-REGULATED INNER MEMBRANE PROTEIN-RELATED"/>
    <property type="match status" value="1"/>
</dbReference>
<dbReference type="Proteomes" id="UP000269001">
    <property type="component" value="Unassembled WGS sequence"/>
</dbReference>
<evidence type="ECO:0000313" key="2">
    <source>
        <dbReference type="EMBL" id="RKG30591.1"/>
    </source>
</evidence>
<keyword evidence="1" id="KW-0472">Membrane</keyword>
<reference evidence="2 3" key="1">
    <citation type="submission" date="2018-09" db="EMBL/GenBank/DDBJ databases">
        <title>The draft genome of Acinetobacter spp. strains.</title>
        <authorList>
            <person name="Qin J."/>
            <person name="Feng Y."/>
            <person name="Zong Z."/>
        </authorList>
    </citation>
    <scope>NUCLEOTIDE SEQUENCE [LARGE SCALE GENOMIC DNA]</scope>
    <source>
        <strain evidence="2 3">WCHAc060096</strain>
    </source>
</reference>
<feature type="transmembrane region" description="Helical" evidence="1">
    <location>
        <begin position="465"/>
        <end position="486"/>
    </location>
</feature>
<name>A0A3A8EP08_9GAMM</name>